<feature type="non-terminal residue" evidence="1">
    <location>
        <position position="50"/>
    </location>
</feature>
<name>A0A9N9I4Y5_9GLOM</name>
<comment type="caution">
    <text evidence="1">The sequence shown here is derived from an EMBL/GenBank/DDBJ whole genome shotgun (WGS) entry which is preliminary data.</text>
</comment>
<reference evidence="1" key="1">
    <citation type="submission" date="2021-06" db="EMBL/GenBank/DDBJ databases">
        <authorList>
            <person name="Kallberg Y."/>
            <person name="Tangrot J."/>
            <person name="Rosling A."/>
        </authorList>
    </citation>
    <scope>NUCLEOTIDE SEQUENCE</scope>
    <source>
        <strain evidence="1">MA453B</strain>
    </source>
</reference>
<organism evidence="1 2">
    <name type="scientific">Dentiscutata erythropus</name>
    <dbReference type="NCBI Taxonomy" id="1348616"/>
    <lineage>
        <taxon>Eukaryota</taxon>
        <taxon>Fungi</taxon>
        <taxon>Fungi incertae sedis</taxon>
        <taxon>Mucoromycota</taxon>
        <taxon>Glomeromycotina</taxon>
        <taxon>Glomeromycetes</taxon>
        <taxon>Diversisporales</taxon>
        <taxon>Gigasporaceae</taxon>
        <taxon>Dentiscutata</taxon>
    </lineage>
</organism>
<dbReference type="AlphaFoldDB" id="A0A9N9I4Y5"/>
<evidence type="ECO:0000313" key="1">
    <source>
        <dbReference type="EMBL" id="CAG8721823.1"/>
    </source>
</evidence>
<accession>A0A9N9I4Y5</accession>
<sequence length="50" mass="5966">MGNEQVEQYEQNDEFIYSNENYPNIDDLVNEYNNKSTSSEKLLILFDTKE</sequence>
<gene>
    <name evidence="1" type="ORF">DERYTH_LOCUS14377</name>
</gene>
<proteinExistence type="predicted"/>
<dbReference type="Proteomes" id="UP000789405">
    <property type="component" value="Unassembled WGS sequence"/>
</dbReference>
<dbReference type="EMBL" id="CAJVPY010010794">
    <property type="protein sequence ID" value="CAG8721823.1"/>
    <property type="molecule type" value="Genomic_DNA"/>
</dbReference>
<keyword evidence="2" id="KW-1185">Reference proteome</keyword>
<dbReference type="OrthoDB" id="10370055at2759"/>
<evidence type="ECO:0000313" key="2">
    <source>
        <dbReference type="Proteomes" id="UP000789405"/>
    </source>
</evidence>
<protein>
    <submittedName>
        <fullName evidence="1">23214_t:CDS:1</fullName>
    </submittedName>
</protein>